<dbReference type="AlphaFoldDB" id="A0A0R1SB65"/>
<reference evidence="5 6" key="1">
    <citation type="journal article" date="2015" name="Genome Announc.">
        <title>Expanding the biotechnology potential of lactobacilli through comparative genomics of 213 strains and associated genera.</title>
        <authorList>
            <person name="Sun Z."/>
            <person name="Harris H.M."/>
            <person name="McCann A."/>
            <person name="Guo C."/>
            <person name="Argimon S."/>
            <person name="Zhang W."/>
            <person name="Yang X."/>
            <person name="Jeffery I.B."/>
            <person name="Cooney J.C."/>
            <person name="Kagawa T.F."/>
            <person name="Liu W."/>
            <person name="Song Y."/>
            <person name="Salvetti E."/>
            <person name="Wrobel A."/>
            <person name="Rasinkangas P."/>
            <person name="Parkhill J."/>
            <person name="Rea M.C."/>
            <person name="O'Sullivan O."/>
            <person name="Ritari J."/>
            <person name="Douillard F.P."/>
            <person name="Paul Ross R."/>
            <person name="Yang R."/>
            <person name="Briner A.E."/>
            <person name="Felis G.E."/>
            <person name="de Vos W.M."/>
            <person name="Barrangou R."/>
            <person name="Klaenhammer T.R."/>
            <person name="Caufield P.W."/>
            <person name="Cui Y."/>
            <person name="Zhang H."/>
            <person name="O'Toole P.W."/>
        </authorList>
    </citation>
    <scope>NUCLEOTIDE SEQUENCE [LARGE SCALE GENOMIC DNA]</scope>
    <source>
        <strain evidence="5 6">DSM 14857</strain>
    </source>
</reference>
<comment type="caution">
    <text evidence="5">The sequence shown here is derived from an EMBL/GenBank/DDBJ whole genome shotgun (WGS) entry which is preliminary data.</text>
</comment>
<evidence type="ECO:0000313" key="5">
    <source>
        <dbReference type="EMBL" id="KRL66351.1"/>
    </source>
</evidence>
<dbReference type="GO" id="GO:0003677">
    <property type="term" value="F:DNA binding"/>
    <property type="evidence" value="ECO:0007669"/>
    <property type="project" value="UniProtKB-KW"/>
</dbReference>
<dbReference type="EMBL" id="AZFA01000015">
    <property type="protein sequence ID" value="KRL66351.1"/>
    <property type="molecule type" value="Genomic_DNA"/>
</dbReference>
<dbReference type="Pfam" id="PF01047">
    <property type="entry name" value="MarR"/>
    <property type="match status" value="1"/>
</dbReference>
<keyword evidence="6" id="KW-1185">Reference proteome</keyword>
<organism evidence="5 6">
    <name type="scientific">Companilactobacillus versmoldensis DSM 14857 = KCTC 3814</name>
    <dbReference type="NCBI Taxonomy" id="1423815"/>
    <lineage>
        <taxon>Bacteria</taxon>
        <taxon>Bacillati</taxon>
        <taxon>Bacillota</taxon>
        <taxon>Bacilli</taxon>
        <taxon>Lactobacillales</taxon>
        <taxon>Lactobacillaceae</taxon>
        <taxon>Companilactobacillus</taxon>
    </lineage>
</organism>
<accession>A0A0R1SB65</accession>
<sequence length="248" mass="28505">MFLLNRKEEFYMTELTDKLMKQLHFVGKAGSQYMHQHKQRLTGQQRVLAILNLEDNLSQSYLQEVLDLRPSSLAELLKKLEDKELISRKEDANDKRIKRITLTDSGRKEVKDNAVGEASSTTEGFFAGLSESEQQSLHDTLEKVASGWDEDFQKQANSFVDPMDRFQAMQKVRNQMIEKYGDDFENMSEDDARAFRKEMRTQMKAMGMRMPGHGHGHGPMCHMMNHGGFGGPMGPGRHANFRFEGRCH</sequence>
<evidence type="ECO:0000256" key="3">
    <source>
        <dbReference type="ARBA" id="ARBA00023163"/>
    </source>
</evidence>
<evidence type="ECO:0000256" key="1">
    <source>
        <dbReference type="ARBA" id="ARBA00023015"/>
    </source>
</evidence>
<dbReference type="InterPro" id="IPR036388">
    <property type="entry name" value="WH-like_DNA-bd_sf"/>
</dbReference>
<dbReference type="PATRIC" id="fig|1423815.3.peg.630"/>
<dbReference type="PANTHER" id="PTHR42756">
    <property type="entry name" value="TRANSCRIPTIONAL REGULATOR, MARR"/>
    <property type="match status" value="1"/>
</dbReference>
<dbReference type="InterPro" id="IPR036390">
    <property type="entry name" value="WH_DNA-bd_sf"/>
</dbReference>
<protein>
    <submittedName>
        <fullName evidence="5">Transcriptional regulator</fullName>
    </submittedName>
</protein>
<dbReference type="PROSITE" id="PS01117">
    <property type="entry name" value="HTH_MARR_1"/>
    <property type="match status" value="1"/>
</dbReference>
<proteinExistence type="predicted"/>
<evidence type="ECO:0000313" key="6">
    <source>
        <dbReference type="Proteomes" id="UP000051647"/>
    </source>
</evidence>
<dbReference type="STRING" id="1423815.FC27_GL000622"/>
<keyword evidence="3" id="KW-0804">Transcription</keyword>
<evidence type="ECO:0000259" key="4">
    <source>
        <dbReference type="PROSITE" id="PS50995"/>
    </source>
</evidence>
<dbReference type="SUPFAM" id="SSF46785">
    <property type="entry name" value="Winged helix' DNA-binding domain"/>
    <property type="match status" value="1"/>
</dbReference>
<dbReference type="InterPro" id="IPR000835">
    <property type="entry name" value="HTH_MarR-typ"/>
</dbReference>
<dbReference type="InterPro" id="IPR023187">
    <property type="entry name" value="Tscrpt_reg_MarR-type_CS"/>
</dbReference>
<gene>
    <name evidence="5" type="ORF">FC27_GL000622</name>
</gene>
<dbReference type="Gene3D" id="1.10.10.10">
    <property type="entry name" value="Winged helix-like DNA-binding domain superfamily/Winged helix DNA-binding domain"/>
    <property type="match status" value="1"/>
</dbReference>
<evidence type="ECO:0000256" key="2">
    <source>
        <dbReference type="ARBA" id="ARBA00023125"/>
    </source>
</evidence>
<dbReference type="GO" id="GO:0003700">
    <property type="term" value="F:DNA-binding transcription factor activity"/>
    <property type="evidence" value="ECO:0007669"/>
    <property type="project" value="InterPro"/>
</dbReference>
<dbReference type="eggNOG" id="COG1846">
    <property type="taxonomic scope" value="Bacteria"/>
</dbReference>
<keyword evidence="2" id="KW-0238">DNA-binding</keyword>
<name>A0A0R1SB65_9LACO</name>
<dbReference type="PROSITE" id="PS50995">
    <property type="entry name" value="HTH_MARR_2"/>
    <property type="match status" value="1"/>
</dbReference>
<feature type="domain" description="HTH marR-type" evidence="4">
    <location>
        <begin position="16"/>
        <end position="146"/>
    </location>
</feature>
<dbReference type="PRINTS" id="PR00598">
    <property type="entry name" value="HTHMARR"/>
</dbReference>
<dbReference type="PANTHER" id="PTHR42756:SF1">
    <property type="entry name" value="TRANSCRIPTIONAL REPRESSOR OF EMRAB OPERON"/>
    <property type="match status" value="1"/>
</dbReference>
<dbReference type="OrthoDB" id="3254893at2"/>
<dbReference type="Proteomes" id="UP000051647">
    <property type="component" value="Unassembled WGS sequence"/>
</dbReference>
<dbReference type="SMART" id="SM00347">
    <property type="entry name" value="HTH_MARR"/>
    <property type="match status" value="1"/>
</dbReference>
<keyword evidence="1" id="KW-0805">Transcription regulation</keyword>